<comment type="subunit">
    <text evidence="3">Homodimer.</text>
</comment>
<dbReference type="AlphaFoldDB" id="A0A4D8RD38"/>
<name>A0A4D8RD38_AZOBR</name>
<dbReference type="SUPFAM" id="SSF53187">
    <property type="entry name" value="Zn-dependent exopeptidases"/>
    <property type="match status" value="1"/>
</dbReference>
<keyword evidence="7" id="KW-0862">Zinc</keyword>
<feature type="binding site" evidence="8">
    <location>
        <position position="205"/>
    </location>
    <ligand>
        <name>allantoate</name>
        <dbReference type="ChEBI" id="CHEBI:17536"/>
    </ligand>
</feature>
<feature type="binding site" evidence="7">
    <location>
        <position position="88"/>
    </location>
    <ligand>
        <name>Zn(2+)</name>
        <dbReference type="ChEBI" id="CHEBI:29105"/>
        <label>1</label>
    </ligand>
</feature>
<dbReference type="Pfam" id="PF01546">
    <property type="entry name" value="Peptidase_M20"/>
    <property type="match status" value="1"/>
</dbReference>
<gene>
    <name evidence="9" type="ORF">D3869_24955</name>
</gene>
<dbReference type="Proteomes" id="UP000298693">
    <property type="component" value="Plasmid p2"/>
</dbReference>
<feature type="binding site" evidence="7">
    <location>
        <position position="180"/>
    </location>
    <ligand>
        <name>Zn(2+)</name>
        <dbReference type="ChEBI" id="CHEBI:29105"/>
        <label>1</label>
    </ligand>
</feature>
<sequence length="402" mass="41980">MLNVNGDAVLATLRTLAGFGAVGSGVCRPALSPADLAARRWLAGEMERIGLKATIDAVGNLYGAAPGAGRSVLIGSHSDSVPTGGWLDGTLGLAYGLEIARAWMEAHPGAPVGIDLIDFSDEEGRFLSCLGSRSFCGDLPGLPAGFAEEAASAGLDTTGMGTAPPLRLDPQRHRAFFEAHIEQGPRLEAAGLPIGVVTGIFGMRRYAVRFDGRADHAGTTPIALRRDAARLLYRFADACHHRFRQAGSTDSVWNLGKVSLQPGAVNVVVERGELLLEFRDLDPVALDGLSAALAMLVDEFDGQEGVRVSLEEAGRLAPVSLDPTLRGLVADAAAARGARSMPLPSGAIHDAMVLARSVPTTMLFVPSIGGRSHTPVEDTRAEDIVLGAHVLAQAVFACAESL</sequence>
<dbReference type="InterPro" id="IPR010158">
    <property type="entry name" value="Amidase_Cbmase"/>
</dbReference>
<keyword evidence="9" id="KW-0614">Plasmid</keyword>
<dbReference type="SUPFAM" id="SSF55031">
    <property type="entry name" value="Bacterial exopeptidase dimerisation domain"/>
    <property type="match status" value="1"/>
</dbReference>
<comment type="cofactor">
    <cofactor evidence="7">
        <name>Zn(2+)</name>
        <dbReference type="ChEBI" id="CHEBI:29105"/>
    </cofactor>
    <text evidence="7">Binds 2 Zn(2+) ions per subunit.</text>
</comment>
<evidence type="ECO:0000256" key="5">
    <source>
        <dbReference type="ARBA" id="ARBA00022801"/>
    </source>
</evidence>
<evidence type="ECO:0000256" key="8">
    <source>
        <dbReference type="PIRSR" id="PIRSR001235-2"/>
    </source>
</evidence>
<comment type="similarity">
    <text evidence="2">Belongs to the peptidase M20 family.</text>
</comment>
<evidence type="ECO:0000313" key="9">
    <source>
        <dbReference type="EMBL" id="QCO18483.1"/>
    </source>
</evidence>
<evidence type="ECO:0000256" key="2">
    <source>
        <dbReference type="ARBA" id="ARBA00006153"/>
    </source>
</evidence>
<evidence type="ECO:0000256" key="6">
    <source>
        <dbReference type="ARBA" id="ARBA00023211"/>
    </source>
</evidence>
<feature type="binding site" evidence="7">
    <location>
        <position position="123"/>
    </location>
    <ligand>
        <name>Zn(2+)</name>
        <dbReference type="ChEBI" id="CHEBI:29105"/>
        <label>2</label>
    </ligand>
</feature>
<keyword evidence="5 9" id="KW-0378">Hydrolase</keyword>
<proteinExistence type="inferred from homology"/>
<dbReference type="GO" id="GO:0016813">
    <property type="term" value="F:hydrolase activity, acting on carbon-nitrogen (but not peptide) bonds, in linear amidines"/>
    <property type="evidence" value="ECO:0007669"/>
    <property type="project" value="InterPro"/>
</dbReference>
<dbReference type="PANTHER" id="PTHR32494">
    <property type="entry name" value="ALLANTOATE DEIMINASE-RELATED"/>
    <property type="match status" value="1"/>
</dbReference>
<feature type="binding site" evidence="7">
    <location>
        <position position="77"/>
    </location>
    <ligand>
        <name>Zn(2+)</name>
        <dbReference type="ChEBI" id="CHEBI:29105"/>
        <label>1</label>
    </ligand>
</feature>
<feature type="binding site" evidence="8">
    <location>
        <position position="279"/>
    </location>
    <ligand>
        <name>allantoate</name>
        <dbReference type="ChEBI" id="CHEBI:17536"/>
    </ligand>
</feature>
<dbReference type="PANTHER" id="PTHR32494:SF19">
    <property type="entry name" value="ALLANTOATE DEIMINASE-RELATED"/>
    <property type="match status" value="1"/>
</dbReference>
<dbReference type="Gene3D" id="3.40.630.10">
    <property type="entry name" value="Zn peptidases"/>
    <property type="match status" value="1"/>
</dbReference>
<evidence type="ECO:0000256" key="4">
    <source>
        <dbReference type="ARBA" id="ARBA00022723"/>
    </source>
</evidence>
<evidence type="ECO:0000256" key="1">
    <source>
        <dbReference type="ARBA" id="ARBA00001936"/>
    </source>
</evidence>
<dbReference type="NCBIfam" id="TIGR01879">
    <property type="entry name" value="hydantase"/>
    <property type="match status" value="1"/>
</dbReference>
<dbReference type="Gene3D" id="3.30.70.360">
    <property type="match status" value="1"/>
</dbReference>
<organism evidence="9 10">
    <name type="scientific">Azospirillum brasilense</name>
    <dbReference type="NCBI Taxonomy" id="192"/>
    <lineage>
        <taxon>Bacteria</taxon>
        <taxon>Pseudomonadati</taxon>
        <taxon>Pseudomonadota</taxon>
        <taxon>Alphaproteobacteria</taxon>
        <taxon>Rhodospirillales</taxon>
        <taxon>Azospirillaceae</taxon>
        <taxon>Azospirillum</taxon>
    </lineage>
</organism>
<feature type="binding site" evidence="7">
    <location>
        <position position="373"/>
    </location>
    <ligand>
        <name>Zn(2+)</name>
        <dbReference type="ChEBI" id="CHEBI:29105"/>
        <label>2</label>
    </ligand>
</feature>
<protein>
    <submittedName>
        <fullName evidence="9">Zn-dependent hydrolase</fullName>
    </submittedName>
</protein>
<feature type="binding site" evidence="7">
    <location>
        <position position="88"/>
    </location>
    <ligand>
        <name>Zn(2+)</name>
        <dbReference type="ChEBI" id="CHEBI:29105"/>
        <label>2</label>
    </ligand>
</feature>
<dbReference type="GO" id="GO:0046872">
    <property type="term" value="F:metal ion binding"/>
    <property type="evidence" value="ECO:0007669"/>
    <property type="project" value="UniProtKB-KW"/>
</dbReference>
<evidence type="ECO:0000313" key="10">
    <source>
        <dbReference type="Proteomes" id="UP000298693"/>
    </source>
</evidence>
<dbReference type="EMBL" id="CP032347">
    <property type="protein sequence ID" value="QCO18483.1"/>
    <property type="molecule type" value="Genomic_DNA"/>
</dbReference>
<dbReference type="PIRSF" id="PIRSF001235">
    <property type="entry name" value="Amidase_carbamoylase"/>
    <property type="match status" value="1"/>
</dbReference>
<feature type="binding site" evidence="8">
    <location>
        <position position="266"/>
    </location>
    <ligand>
        <name>allantoate</name>
        <dbReference type="ChEBI" id="CHEBI:17536"/>
    </ligand>
</feature>
<accession>A0A4D8RD38</accession>
<geneLocation type="plasmid" evidence="9">
    <name>p2</name>
</geneLocation>
<keyword evidence="4 7" id="KW-0479">Metal-binding</keyword>
<evidence type="ECO:0000256" key="3">
    <source>
        <dbReference type="ARBA" id="ARBA00011738"/>
    </source>
</evidence>
<evidence type="ECO:0000256" key="7">
    <source>
        <dbReference type="PIRSR" id="PIRSR001235-1"/>
    </source>
</evidence>
<dbReference type="InterPro" id="IPR002933">
    <property type="entry name" value="Peptidase_M20"/>
</dbReference>
<dbReference type="RefSeq" id="WP_137142470.1">
    <property type="nucleotide sequence ID" value="NZ_CP032347.1"/>
</dbReference>
<comment type="cofactor">
    <cofactor evidence="1">
        <name>Mn(2+)</name>
        <dbReference type="ChEBI" id="CHEBI:29035"/>
    </cofactor>
</comment>
<dbReference type="InterPro" id="IPR036264">
    <property type="entry name" value="Bact_exopeptidase_dim_dom"/>
</dbReference>
<keyword evidence="6" id="KW-0464">Manganese</keyword>
<reference evidence="9 10" key="1">
    <citation type="submission" date="2018-09" db="EMBL/GenBank/DDBJ databases">
        <title>Whole genome based analysis of evolution and adaptive divergence in Indian and Brazilian strains of Azospirillum brasilense.</title>
        <authorList>
            <person name="Singh C."/>
            <person name="Tripathi A.K."/>
        </authorList>
    </citation>
    <scope>NUCLEOTIDE SEQUENCE [LARGE SCALE GENOMIC DNA]</scope>
    <source>
        <strain evidence="9 10">MTCC4039</strain>
        <plasmid evidence="9 10">p2</plasmid>
    </source>
</reference>